<gene>
    <name evidence="1" type="ORF">IRY55_04430</name>
</gene>
<proteinExistence type="predicted"/>
<keyword evidence="2" id="KW-1185">Reference proteome</keyword>
<dbReference type="RefSeq" id="WP_194562033.1">
    <property type="nucleotide sequence ID" value="NZ_JADKPV010000001.1"/>
</dbReference>
<reference evidence="1" key="1">
    <citation type="submission" date="2020-11" db="EMBL/GenBank/DDBJ databases">
        <title>Multidrug resistant novel bacterium Savagea serpentis sp. nov., isolated from the scats of a vine snake (Ahaetulla nasuta).</title>
        <authorList>
            <person name="Venkata Ramana V."/>
            <person name="Vikas Patil S."/>
            <person name="Yogita Lugani V."/>
        </authorList>
    </citation>
    <scope>NUCLEOTIDE SEQUENCE</scope>
    <source>
        <strain evidence="1">SN6</strain>
    </source>
</reference>
<accession>A0A8J7GKL5</accession>
<dbReference type="EMBL" id="JADKPV010000001">
    <property type="protein sequence ID" value="MBF4500603.1"/>
    <property type="molecule type" value="Genomic_DNA"/>
</dbReference>
<evidence type="ECO:0000313" key="1">
    <source>
        <dbReference type="EMBL" id="MBF4500603.1"/>
    </source>
</evidence>
<comment type="caution">
    <text evidence="1">The sequence shown here is derived from an EMBL/GenBank/DDBJ whole genome shotgun (WGS) entry which is preliminary data.</text>
</comment>
<organism evidence="1 2">
    <name type="scientific">Savagea serpentis</name>
    <dbReference type="NCBI Taxonomy" id="2785297"/>
    <lineage>
        <taxon>Bacteria</taxon>
        <taxon>Bacillati</taxon>
        <taxon>Bacillota</taxon>
        <taxon>Bacilli</taxon>
        <taxon>Bacillales</taxon>
        <taxon>Caryophanaceae</taxon>
        <taxon>Savagea</taxon>
    </lineage>
</organism>
<protein>
    <submittedName>
        <fullName evidence="1">Uncharacterized protein</fullName>
    </submittedName>
</protein>
<evidence type="ECO:0000313" key="2">
    <source>
        <dbReference type="Proteomes" id="UP000622653"/>
    </source>
</evidence>
<dbReference type="InterPro" id="IPR043767">
    <property type="entry name" value="DUF5713"/>
</dbReference>
<dbReference type="Pfam" id="PF18977">
    <property type="entry name" value="DUF5713"/>
    <property type="match status" value="1"/>
</dbReference>
<name>A0A8J7GKL5_9BACL</name>
<dbReference type="AlphaFoldDB" id="A0A8J7GKL5"/>
<dbReference type="Proteomes" id="UP000622653">
    <property type="component" value="Unassembled WGS sequence"/>
</dbReference>
<sequence>MKEEWYVVDMYRDAYYPKHLVDRVKEALQRVDALLATGERQEEVIQAAFDRATIEINELAELFEAENSEIETVARDSIAVTVIDMLDHYDISLDVEDALQERDW</sequence>